<protein>
    <submittedName>
        <fullName evidence="6">Uncharacterized protein</fullName>
    </submittedName>
</protein>
<evidence type="ECO:0000256" key="1">
    <source>
        <dbReference type="ARBA" id="ARBA00004141"/>
    </source>
</evidence>
<feature type="transmembrane region" description="Helical" evidence="5">
    <location>
        <begin position="42"/>
        <end position="64"/>
    </location>
</feature>
<dbReference type="Proteomes" id="UP000078046">
    <property type="component" value="Unassembled WGS sequence"/>
</dbReference>
<feature type="transmembrane region" description="Helical" evidence="5">
    <location>
        <begin position="291"/>
        <end position="313"/>
    </location>
</feature>
<dbReference type="Pfam" id="PF13520">
    <property type="entry name" value="AA_permease_2"/>
    <property type="match status" value="1"/>
</dbReference>
<sequence>MTERKLERSMGLLSGISMIVGVIIGCGIFISPVDILKATDNVGMSLIVWLICGIIATLGSLIFAELGCNFQESGGIYTYANELGSVYGFHIMWAMMFVLNPCSIAAKAIAASSNLIQLCFVGCSAPIIIIIIISICIILKYLGLFTHINMSSTYMSNVIQKLFTLMKIAVCIFIFSVGVYNLCIGKYGALENSFDGFFSKLNGGFIIALYQCLFSFNGWYSLNFLTEELKSPERNLPRSIIISLPLIIAIYIMTNIGYLTQISKEEFIASCSIGLTFAGSVHLYATYIIPIFIACSCIGSINGNMLSVTRMYFVAARKNHLPKAFSFIDVTNTPGFSVLFTGVTSIFFVFISKIDVLISAVSFIEACAVLLCVYILIKIRSNKNYKSTLKLNIFIIYIFFILQLMIIIAGLIFQPLHCLLGVVIVLTGIPFYILFVVKKLEINSITSLTNAINYYYQLIRMALPEKNESITFNSEKYEIINDESENIYNQDIKKQ</sequence>
<dbReference type="AlphaFoldDB" id="A0A177B6K0"/>
<dbReference type="PANTHER" id="PTHR11785:SF528">
    <property type="entry name" value="AMINO ACID TRANSPORTER PROTEIN JHI-21"/>
    <property type="match status" value="1"/>
</dbReference>
<keyword evidence="2 5" id="KW-0812">Transmembrane</keyword>
<comment type="subcellular location">
    <subcellularLocation>
        <location evidence="1">Membrane</location>
        <topology evidence="1">Multi-pass membrane protein</topology>
    </subcellularLocation>
</comment>
<feature type="transmembrane region" description="Helical" evidence="5">
    <location>
        <begin position="334"/>
        <end position="351"/>
    </location>
</feature>
<proteinExistence type="predicted"/>
<dbReference type="Gene3D" id="1.20.1740.10">
    <property type="entry name" value="Amino acid/polyamine transporter I"/>
    <property type="match status" value="1"/>
</dbReference>
<dbReference type="InterPro" id="IPR050598">
    <property type="entry name" value="AminoAcid_Transporter"/>
</dbReference>
<accession>A0A177B6K0</accession>
<dbReference type="PANTHER" id="PTHR11785">
    <property type="entry name" value="AMINO ACID TRANSPORTER"/>
    <property type="match status" value="1"/>
</dbReference>
<keyword evidence="4 5" id="KW-0472">Membrane</keyword>
<evidence type="ECO:0000256" key="3">
    <source>
        <dbReference type="ARBA" id="ARBA00022989"/>
    </source>
</evidence>
<feature type="transmembrane region" description="Helical" evidence="5">
    <location>
        <begin position="357"/>
        <end position="377"/>
    </location>
</feature>
<dbReference type="InterPro" id="IPR002293">
    <property type="entry name" value="AA/rel_permease1"/>
</dbReference>
<feature type="transmembrane region" description="Helical" evidence="5">
    <location>
        <begin position="240"/>
        <end position="260"/>
    </location>
</feature>
<feature type="transmembrane region" description="Helical" evidence="5">
    <location>
        <begin position="419"/>
        <end position="437"/>
    </location>
</feature>
<feature type="transmembrane region" description="Helical" evidence="5">
    <location>
        <begin position="201"/>
        <end position="220"/>
    </location>
</feature>
<dbReference type="EMBL" id="LWCA01000300">
    <property type="protein sequence ID" value="OAF69322.1"/>
    <property type="molecule type" value="Genomic_DNA"/>
</dbReference>
<evidence type="ECO:0000313" key="6">
    <source>
        <dbReference type="EMBL" id="OAF69322.1"/>
    </source>
</evidence>
<gene>
    <name evidence="6" type="ORF">A3Q56_02946</name>
</gene>
<evidence type="ECO:0000256" key="2">
    <source>
        <dbReference type="ARBA" id="ARBA00022692"/>
    </source>
</evidence>
<feature type="transmembrane region" description="Helical" evidence="5">
    <location>
        <begin position="389"/>
        <end position="413"/>
    </location>
</feature>
<evidence type="ECO:0000256" key="4">
    <source>
        <dbReference type="ARBA" id="ARBA00023136"/>
    </source>
</evidence>
<reference evidence="6 7" key="1">
    <citation type="submission" date="2016-04" db="EMBL/GenBank/DDBJ databases">
        <title>The genome of Intoshia linei affirms orthonectids as highly simplified spiralians.</title>
        <authorList>
            <person name="Mikhailov K.V."/>
            <person name="Slusarev G.S."/>
            <person name="Nikitin M.A."/>
            <person name="Logacheva M.D."/>
            <person name="Penin A."/>
            <person name="Aleoshin V."/>
            <person name="Panchin Y.V."/>
        </authorList>
    </citation>
    <scope>NUCLEOTIDE SEQUENCE [LARGE SCALE GENOMIC DNA]</scope>
    <source>
        <strain evidence="6">Intl2013</strain>
        <tissue evidence="6">Whole animal</tissue>
    </source>
</reference>
<organism evidence="6 7">
    <name type="scientific">Intoshia linei</name>
    <dbReference type="NCBI Taxonomy" id="1819745"/>
    <lineage>
        <taxon>Eukaryota</taxon>
        <taxon>Metazoa</taxon>
        <taxon>Spiralia</taxon>
        <taxon>Lophotrochozoa</taxon>
        <taxon>Mesozoa</taxon>
        <taxon>Orthonectida</taxon>
        <taxon>Rhopaluridae</taxon>
        <taxon>Intoshia</taxon>
    </lineage>
</organism>
<dbReference type="OrthoDB" id="10062876at2759"/>
<keyword evidence="3 5" id="KW-1133">Transmembrane helix</keyword>
<feature type="transmembrane region" description="Helical" evidence="5">
    <location>
        <begin position="12"/>
        <end position="30"/>
    </location>
</feature>
<feature type="transmembrane region" description="Helical" evidence="5">
    <location>
        <begin position="162"/>
        <end position="180"/>
    </location>
</feature>
<dbReference type="PROSITE" id="PS51257">
    <property type="entry name" value="PROKAR_LIPOPROTEIN"/>
    <property type="match status" value="1"/>
</dbReference>
<evidence type="ECO:0000313" key="7">
    <source>
        <dbReference type="Proteomes" id="UP000078046"/>
    </source>
</evidence>
<dbReference type="GO" id="GO:0016020">
    <property type="term" value="C:membrane"/>
    <property type="evidence" value="ECO:0007669"/>
    <property type="project" value="UniProtKB-SubCell"/>
</dbReference>
<keyword evidence="7" id="KW-1185">Reference proteome</keyword>
<comment type="caution">
    <text evidence="6">The sequence shown here is derived from an EMBL/GenBank/DDBJ whole genome shotgun (WGS) entry which is preliminary data.</text>
</comment>
<dbReference type="GO" id="GO:0015179">
    <property type="term" value="F:L-amino acid transmembrane transporter activity"/>
    <property type="evidence" value="ECO:0007669"/>
    <property type="project" value="TreeGrafter"/>
</dbReference>
<dbReference type="PIRSF" id="PIRSF006060">
    <property type="entry name" value="AA_transporter"/>
    <property type="match status" value="1"/>
</dbReference>
<feature type="transmembrane region" description="Helical" evidence="5">
    <location>
        <begin position="118"/>
        <end position="142"/>
    </location>
</feature>
<name>A0A177B6K0_9BILA</name>
<feature type="transmembrane region" description="Helical" evidence="5">
    <location>
        <begin position="84"/>
        <end position="106"/>
    </location>
</feature>
<evidence type="ECO:0000256" key="5">
    <source>
        <dbReference type="SAM" id="Phobius"/>
    </source>
</evidence>